<proteinExistence type="predicted"/>
<sequence length="1032" mass="114382">MNKPKRWSHEGDEAAFKPSASDEPVNDNDPAVALPSLVPLSHAHPLLDPESSKQWDVDAFLLSRSDLPLDELRTELRQYLASLREELGELINDEYEEFISLSLGLRGEAEQLEDIKLPLQVIKIEVEDIRSIFVTAQDSLETLLHERSSLREEKAILDLLLHLTETLERTENLLGIRRETQDDKDDNLDDDEVDDVSFVEDFPNERRGRSTDKLHAELPASGSPSATTRPRLTIRTASSSDNLFPMDSNLPKRDIKMLHRIANEYTQLVYLIHKAKRENCEYVAVGAEGADVERRVSTLKSTLQSHLAKSFSEIISSLSNKYDPTRLQHTIDSRQQEEIKGRLLDCLDVYAMLEGWRDAEEVLRRHVKREVSKIVTTDALTRGPQTTLVLGTPNPLLPSNSPNGISPTLSVKTPFTPTLLGSAHSTNNDGMPVSPNSTQGRMSENTNVFEKTLGKQFEENANQATPVKGHTVGGNADQGAEPHAGPHVTYLSEDGPGANLAAIYNSLLRYIQHDLQPILQAVETLQGRTKKHQSNRFHLDSESHIADSVGPSTPTIEQNPLPDGDDEAGDEEESNQFKFMSGVIWVEVGRRIISEIGNWVFAAGRVSELHQHYTITHAFLTQLELLSGSIRAVALIRSSDIYAQFGKRWQLPIYFQLRWKEIVVALEDALSSGISATTGRKDSYALPQSSAVMTAVEACWAPSTYIPELSHRFWRLTLQILSRYQTWIQKSAPVLYDSTAANSINNTATSAPSGRQSSTISRSSTPQPNGTALQSGSDPSSDPASAVVEDNTLRISSLVAVDLLRLRRDAQIFWSNSISPELSVYMDETDLAQIDAALQESLEGLSSLFNAPSKQIQQILIRKCTDPLKLIRSVASQLRAVPMSSTQKEPEPSHFVGSILKPLKEYFTSGGPGEGLHAEVGEEWSRRILAEVISSYTSILISVRKTEELLRRHRKGKKTGFSLFGSSTTNTVPTVEEEEQRFRKQMMTDILALAKEAEKLGFAVEDGTKLNVPGWSTLIEVADGRGVDAAGS</sequence>
<comment type="caution">
    <text evidence="1">The sequence shown here is derived from an EMBL/GenBank/DDBJ whole genome shotgun (WGS) entry which is preliminary data.</text>
</comment>
<dbReference type="EMBL" id="JASBWT010000015">
    <property type="protein sequence ID" value="KAJ9098237.1"/>
    <property type="molecule type" value="Genomic_DNA"/>
</dbReference>
<keyword evidence="2" id="KW-1185">Reference proteome</keyword>
<gene>
    <name evidence="1" type="ORF">QFC21_004566</name>
</gene>
<organism evidence="1 2">
    <name type="scientific">Naganishia friedmannii</name>
    <dbReference type="NCBI Taxonomy" id="89922"/>
    <lineage>
        <taxon>Eukaryota</taxon>
        <taxon>Fungi</taxon>
        <taxon>Dikarya</taxon>
        <taxon>Basidiomycota</taxon>
        <taxon>Agaricomycotina</taxon>
        <taxon>Tremellomycetes</taxon>
        <taxon>Filobasidiales</taxon>
        <taxon>Filobasidiaceae</taxon>
        <taxon>Naganishia</taxon>
    </lineage>
</organism>
<reference evidence="1" key="1">
    <citation type="submission" date="2023-04" db="EMBL/GenBank/DDBJ databases">
        <title>Draft Genome sequencing of Naganishia species isolated from polar environments using Oxford Nanopore Technology.</title>
        <authorList>
            <person name="Leo P."/>
            <person name="Venkateswaran K."/>
        </authorList>
    </citation>
    <scope>NUCLEOTIDE SEQUENCE</scope>
    <source>
        <strain evidence="1">MNA-CCFEE 5423</strain>
    </source>
</reference>
<evidence type="ECO:0000313" key="1">
    <source>
        <dbReference type="EMBL" id="KAJ9098237.1"/>
    </source>
</evidence>
<dbReference type="Proteomes" id="UP001227268">
    <property type="component" value="Unassembled WGS sequence"/>
</dbReference>
<evidence type="ECO:0000313" key="2">
    <source>
        <dbReference type="Proteomes" id="UP001227268"/>
    </source>
</evidence>
<name>A0ACC2VI47_9TREE</name>
<accession>A0ACC2VI47</accession>
<protein>
    <submittedName>
        <fullName evidence="1">Uncharacterized protein</fullName>
    </submittedName>
</protein>